<dbReference type="AlphaFoldDB" id="A0A164NLU1"/>
<sequence length="436" mass="48285">MNLLLFAANAELTIASNQTCHRFRSLINSEQLVWANAQDAFRLPLPPGKSLSSVDLSTIPNLAARVTSLSNLAKRRDIKPIRYSRLAEIGNPIPIDIRLVQGRLIVAEYPQKLVFYSLEGRIIGDIPHPHDNCGFNVEDVGNGKHLMLGTVMHSWRQELSIIKLYSLTLEYNSTNAVISMQHTLLAECTLDLFGFDSPSSQLYLRDKYIICDQKDMIAIVNPVESSAIRFSTSPADSLSGPPIGHQRYLNHIGFFNIHPTLPVVIIITDNDDLYALRIPECRASPTGWIPTHSLVNDGCTGTFRLPGQTASVTFGCYDGEWLLNVLYDPGPTESCRKMVSLRIRLESITTVGETPVARSAVFVELVPPRIPEILHPKRPWVRSYTISYRDTPSTLISHTHKMEYQILFSHGGQGNACVPRSGDARGNLISGGSGGD</sequence>
<name>A0A164NLU1_9AGAM</name>
<accession>A0A164NLU1</accession>
<organism evidence="1 2">
    <name type="scientific">Sistotremastrum niveocremeum HHB9708</name>
    <dbReference type="NCBI Taxonomy" id="1314777"/>
    <lineage>
        <taxon>Eukaryota</taxon>
        <taxon>Fungi</taxon>
        <taxon>Dikarya</taxon>
        <taxon>Basidiomycota</taxon>
        <taxon>Agaricomycotina</taxon>
        <taxon>Agaricomycetes</taxon>
        <taxon>Sistotremastrales</taxon>
        <taxon>Sistotremastraceae</taxon>
        <taxon>Sertulicium</taxon>
        <taxon>Sertulicium niveocremeum</taxon>
    </lineage>
</organism>
<reference evidence="1 2" key="1">
    <citation type="journal article" date="2016" name="Mol. Biol. Evol.">
        <title>Comparative Genomics of Early-Diverging Mushroom-Forming Fungi Provides Insights into the Origins of Lignocellulose Decay Capabilities.</title>
        <authorList>
            <person name="Nagy L.G."/>
            <person name="Riley R."/>
            <person name="Tritt A."/>
            <person name="Adam C."/>
            <person name="Daum C."/>
            <person name="Floudas D."/>
            <person name="Sun H."/>
            <person name="Yadav J.S."/>
            <person name="Pangilinan J."/>
            <person name="Larsson K.H."/>
            <person name="Matsuura K."/>
            <person name="Barry K."/>
            <person name="Labutti K."/>
            <person name="Kuo R."/>
            <person name="Ohm R.A."/>
            <person name="Bhattacharya S.S."/>
            <person name="Shirouzu T."/>
            <person name="Yoshinaga Y."/>
            <person name="Martin F.M."/>
            <person name="Grigoriev I.V."/>
            <person name="Hibbett D.S."/>
        </authorList>
    </citation>
    <scope>NUCLEOTIDE SEQUENCE [LARGE SCALE GENOMIC DNA]</scope>
    <source>
        <strain evidence="1 2">HHB9708</strain>
    </source>
</reference>
<proteinExistence type="predicted"/>
<dbReference type="Proteomes" id="UP000076722">
    <property type="component" value="Unassembled WGS sequence"/>
</dbReference>
<evidence type="ECO:0000313" key="1">
    <source>
        <dbReference type="EMBL" id="KZS87830.1"/>
    </source>
</evidence>
<gene>
    <name evidence="1" type="ORF">SISNIDRAFT_490640</name>
</gene>
<keyword evidence="2" id="KW-1185">Reference proteome</keyword>
<protein>
    <submittedName>
        <fullName evidence="1">Uncharacterized protein</fullName>
    </submittedName>
</protein>
<evidence type="ECO:0000313" key="2">
    <source>
        <dbReference type="Proteomes" id="UP000076722"/>
    </source>
</evidence>
<dbReference type="EMBL" id="KV419443">
    <property type="protein sequence ID" value="KZS87830.1"/>
    <property type="molecule type" value="Genomic_DNA"/>
</dbReference>